<organism evidence="4 5">
    <name type="scientific">Fusarium venenatum</name>
    <dbReference type="NCBI Taxonomy" id="56646"/>
    <lineage>
        <taxon>Eukaryota</taxon>
        <taxon>Fungi</taxon>
        <taxon>Dikarya</taxon>
        <taxon>Ascomycota</taxon>
        <taxon>Pezizomycotina</taxon>
        <taxon>Sordariomycetes</taxon>
        <taxon>Hypocreomycetidae</taxon>
        <taxon>Hypocreales</taxon>
        <taxon>Nectriaceae</taxon>
        <taxon>Fusarium</taxon>
    </lineage>
</organism>
<protein>
    <submittedName>
        <fullName evidence="4">Uncharacterized protein</fullName>
    </submittedName>
</protein>
<dbReference type="PANTHER" id="PTHR24171">
    <property type="entry name" value="ANKYRIN REPEAT DOMAIN-CONTAINING PROTEIN 39-RELATED"/>
    <property type="match status" value="1"/>
</dbReference>
<dbReference type="InterPro" id="IPR036770">
    <property type="entry name" value="Ankyrin_rpt-contain_sf"/>
</dbReference>
<dbReference type="GO" id="GO:0085020">
    <property type="term" value="P:protein K6-linked ubiquitination"/>
    <property type="evidence" value="ECO:0007669"/>
    <property type="project" value="TreeGrafter"/>
</dbReference>
<name>A0A2L2TZ27_9HYPO</name>
<proteinExistence type="predicted"/>
<reference evidence="5" key="1">
    <citation type="submission" date="2014-10" db="EMBL/GenBank/DDBJ databases">
        <authorList>
            <person name="King R."/>
        </authorList>
    </citation>
    <scope>NUCLEOTIDE SEQUENCE [LARGE SCALE GENOMIC DNA]</scope>
    <source>
        <strain evidence="5">A3/5</strain>
    </source>
</reference>
<dbReference type="PANTHER" id="PTHR24171:SF8">
    <property type="entry name" value="BRCA1-ASSOCIATED RING DOMAIN PROTEIN 1"/>
    <property type="match status" value="1"/>
</dbReference>
<keyword evidence="1" id="KW-0677">Repeat</keyword>
<dbReference type="Gene3D" id="1.25.40.20">
    <property type="entry name" value="Ankyrin repeat-containing domain"/>
    <property type="match status" value="1"/>
</dbReference>
<dbReference type="Proteomes" id="UP000245910">
    <property type="component" value="Chromosome I"/>
</dbReference>
<dbReference type="GO" id="GO:0004842">
    <property type="term" value="F:ubiquitin-protein transferase activity"/>
    <property type="evidence" value="ECO:0007669"/>
    <property type="project" value="TreeGrafter"/>
</dbReference>
<dbReference type="Pfam" id="PF12796">
    <property type="entry name" value="Ank_2"/>
    <property type="match status" value="1"/>
</dbReference>
<evidence type="ECO:0000256" key="3">
    <source>
        <dbReference type="PROSITE-ProRule" id="PRU00023"/>
    </source>
</evidence>
<feature type="repeat" description="ANK" evidence="3">
    <location>
        <begin position="134"/>
        <end position="166"/>
    </location>
</feature>
<dbReference type="EMBL" id="LN649229">
    <property type="protein sequence ID" value="CEI67560.1"/>
    <property type="molecule type" value="Genomic_DNA"/>
</dbReference>
<dbReference type="SUPFAM" id="SSF48403">
    <property type="entry name" value="Ankyrin repeat"/>
    <property type="match status" value="1"/>
</dbReference>
<evidence type="ECO:0000256" key="2">
    <source>
        <dbReference type="ARBA" id="ARBA00023043"/>
    </source>
</evidence>
<evidence type="ECO:0000313" key="5">
    <source>
        <dbReference type="Proteomes" id="UP000245910"/>
    </source>
</evidence>
<evidence type="ECO:0000256" key="1">
    <source>
        <dbReference type="ARBA" id="ARBA00022737"/>
    </source>
</evidence>
<keyword evidence="5" id="KW-1185">Reference proteome</keyword>
<dbReference type="AlphaFoldDB" id="A0A2L2TZ27"/>
<evidence type="ECO:0000313" key="4">
    <source>
        <dbReference type="EMBL" id="CEI67560.1"/>
    </source>
</evidence>
<dbReference type="PROSITE" id="PS50088">
    <property type="entry name" value="ANK_REPEAT"/>
    <property type="match status" value="1"/>
</dbReference>
<accession>A0A2L2TZ27</accession>
<sequence length="209" mass="23078">MSRPAKGNRSLSRLLDDEHVYGSNSIPAVNHGSDTTERYPEIEREALLYAIKEQNVTAVTYLAEIIHTSCFYGTLGWCTDLPRLDALLSSGKIDPNVRDPMGNRPIDAACARGDSPILQRLYAVTTASDIQDGSGNTLMHLATKGSHYAMVEFLIKERADINTANEACSIPLQLATNSEVRRLLVDNSAKMHPVDHSDRLMRDAIHTML</sequence>
<dbReference type="SMART" id="SM00248">
    <property type="entry name" value="ANK"/>
    <property type="match status" value="1"/>
</dbReference>
<dbReference type="PROSITE" id="PS50297">
    <property type="entry name" value="ANK_REP_REGION"/>
    <property type="match status" value="1"/>
</dbReference>
<dbReference type="InterPro" id="IPR002110">
    <property type="entry name" value="Ankyrin_rpt"/>
</dbReference>
<keyword evidence="2 3" id="KW-0040">ANK repeat</keyword>